<keyword evidence="1" id="KW-0675">Receptor</keyword>
<accession>A0AAD5A718</accession>
<comment type="caution">
    <text evidence="1">The sequence shown here is derived from an EMBL/GenBank/DDBJ whole genome shotgun (WGS) entry which is preliminary data.</text>
</comment>
<protein>
    <submittedName>
        <fullName evidence="1">Adhesion G-protein coupled receptor G2-like isoform X3</fullName>
    </submittedName>
</protein>
<organism evidence="1 2">
    <name type="scientific">Silurus asotus</name>
    <name type="common">Amur catfish</name>
    <name type="synonym">Parasilurus asotus</name>
    <dbReference type="NCBI Taxonomy" id="30991"/>
    <lineage>
        <taxon>Eukaryota</taxon>
        <taxon>Metazoa</taxon>
        <taxon>Chordata</taxon>
        <taxon>Craniata</taxon>
        <taxon>Vertebrata</taxon>
        <taxon>Euteleostomi</taxon>
        <taxon>Actinopterygii</taxon>
        <taxon>Neopterygii</taxon>
        <taxon>Teleostei</taxon>
        <taxon>Ostariophysi</taxon>
        <taxon>Siluriformes</taxon>
        <taxon>Siluridae</taxon>
        <taxon>Silurus</taxon>
    </lineage>
</organism>
<dbReference type="EMBL" id="MU573738">
    <property type="protein sequence ID" value="KAI5610545.1"/>
    <property type="molecule type" value="Genomic_DNA"/>
</dbReference>
<evidence type="ECO:0000313" key="2">
    <source>
        <dbReference type="Proteomes" id="UP001205998"/>
    </source>
</evidence>
<keyword evidence="2" id="KW-1185">Reference proteome</keyword>
<gene>
    <name evidence="1" type="ORF">C0J50_12053</name>
</gene>
<dbReference type="Proteomes" id="UP001205998">
    <property type="component" value="Unassembled WGS sequence"/>
</dbReference>
<name>A0AAD5A718_SILAS</name>
<feature type="non-terminal residue" evidence="1">
    <location>
        <position position="100"/>
    </location>
</feature>
<proteinExistence type="predicted"/>
<reference evidence="1" key="1">
    <citation type="submission" date="2018-07" db="EMBL/GenBank/DDBJ databases">
        <title>Comparative genomics of catfishes provides insights into carnivory and benthic adaptation.</title>
        <authorList>
            <person name="Zhang Y."/>
            <person name="Wang D."/>
            <person name="Peng Z."/>
            <person name="Zheng S."/>
            <person name="Shao F."/>
            <person name="Tao W."/>
        </authorList>
    </citation>
    <scope>NUCLEOTIDE SEQUENCE</scope>
    <source>
        <strain evidence="1">Chongqing</strain>
    </source>
</reference>
<dbReference type="AlphaFoldDB" id="A0AAD5A718"/>
<feature type="non-terminal residue" evidence="1">
    <location>
        <position position="1"/>
    </location>
</feature>
<sequence>IIGIVDTVGVKVIVQGQSQSILSPSVALAVKLVDGALFQETTFTITNPVNLQISSKKTELNSPQGSITLPASLTGNLSPQQQQLASRVQFNFYQKTTLFQ</sequence>
<evidence type="ECO:0000313" key="1">
    <source>
        <dbReference type="EMBL" id="KAI5610545.1"/>
    </source>
</evidence>